<organism evidence="9 10">
    <name type="scientific">Paraburkholderia agricolaris</name>
    <dbReference type="NCBI Taxonomy" id="2152888"/>
    <lineage>
        <taxon>Bacteria</taxon>
        <taxon>Pseudomonadati</taxon>
        <taxon>Pseudomonadota</taxon>
        <taxon>Betaproteobacteria</taxon>
        <taxon>Burkholderiales</taxon>
        <taxon>Burkholderiaceae</taxon>
        <taxon>Paraburkholderia</taxon>
    </lineage>
</organism>
<dbReference type="InterPro" id="IPR017938">
    <property type="entry name" value="Riboflavin_synthase-like_b-brl"/>
</dbReference>
<dbReference type="InterPro" id="IPR001041">
    <property type="entry name" value="2Fe-2S_ferredoxin-type"/>
</dbReference>
<evidence type="ECO:0000259" key="7">
    <source>
        <dbReference type="PROSITE" id="PS51085"/>
    </source>
</evidence>
<dbReference type="Gene3D" id="3.10.20.30">
    <property type="match status" value="1"/>
</dbReference>
<feature type="domain" description="FAD-binding FR-type" evidence="8">
    <location>
        <begin position="1"/>
        <end position="106"/>
    </location>
</feature>
<comment type="caution">
    <text evidence="9">The sequence shown here is derived from an EMBL/GenBank/DDBJ whole genome shotgun (WGS) entry which is preliminary data.</text>
</comment>
<evidence type="ECO:0000256" key="5">
    <source>
        <dbReference type="ARBA" id="ARBA00023004"/>
    </source>
</evidence>
<keyword evidence="6" id="KW-0411">Iron-sulfur</keyword>
<dbReference type="InterPro" id="IPR017927">
    <property type="entry name" value="FAD-bd_FR_type"/>
</dbReference>
<dbReference type="InterPro" id="IPR036010">
    <property type="entry name" value="2Fe-2S_ferredoxin-like_sf"/>
</dbReference>
<dbReference type="PROSITE" id="PS51085">
    <property type="entry name" value="2FE2S_FER_2"/>
    <property type="match status" value="1"/>
</dbReference>
<feature type="domain" description="2Fe-2S ferredoxin-type" evidence="7">
    <location>
        <begin position="235"/>
        <end position="320"/>
    </location>
</feature>
<dbReference type="SUPFAM" id="SSF63380">
    <property type="entry name" value="Riboflavin synthase domain-like"/>
    <property type="match status" value="1"/>
</dbReference>
<keyword evidence="5" id="KW-0408">Iron</keyword>
<keyword evidence="4" id="KW-0560">Oxidoreductase</keyword>
<sequence>MKKIQVVIERRTDEAKDVVSLVLRRPDGENLPAFSPGAHIDLFLPNGMTRQYSLIGDCGDCDETDRYEIAVSKAANSRGGSLCVHVALNEGNALEISEPRNNFPLQPGHDTFQFIAGGIGITPILSMIRHCERRGWPWRLLYLARSRAHAAFHGELSAFGPDRVRFHFDDEAGFLFDFAHTSFIVESGVPIYCCGPAPVMKAVEDFALSHPDNPAFFEWFSPPVESGPGGVATGFDIRLQRSGQVLHVPEDRTILDVLEEHGYALPCSCREGMCRTCETGVIDGVPDHRDYVLSGGERAAGRTMMICVSRAKSPMLVLDV</sequence>
<keyword evidence="3" id="KW-0479">Metal-binding</keyword>
<dbReference type="EMBL" id="JAQQFN010000036">
    <property type="protein sequence ID" value="MFL9888197.1"/>
    <property type="molecule type" value="Genomic_DNA"/>
</dbReference>
<dbReference type="InterPro" id="IPR050415">
    <property type="entry name" value="MRET"/>
</dbReference>
<keyword evidence="10" id="KW-1185">Reference proteome</keyword>
<dbReference type="Gene3D" id="3.40.50.80">
    <property type="entry name" value="Nucleotide-binding domain of ferredoxin-NADP reductase (FNR) module"/>
    <property type="match status" value="1"/>
</dbReference>
<name>A0ABW8ZZ49_9BURK</name>
<dbReference type="SUPFAM" id="SSF54292">
    <property type="entry name" value="2Fe-2S ferredoxin-like"/>
    <property type="match status" value="1"/>
</dbReference>
<keyword evidence="2" id="KW-0001">2Fe-2S</keyword>
<dbReference type="CDD" id="cd00207">
    <property type="entry name" value="fer2"/>
    <property type="match status" value="1"/>
</dbReference>
<evidence type="ECO:0000256" key="4">
    <source>
        <dbReference type="ARBA" id="ARBA00023002"/>
    </source>
</evidence>
<evidence type="ECO:0000256" key="2">
    <source>
        <dbReference type="ARBA" id="ARBA00022714"/>
    </source>
</evidence>
<evidence type="ECO:0000256" key="3">
    <source>
        <dbReference type="ARBA" id="ARBA00022723"/>
    </source>
</evidence>
<evidence type="ECO:0000313" key="9">
    <source>
        <dbReference type="EMBL" id="MFL9888197.1"/>
    </source>
</evidence>
<gene>
    <name evidence="9" type="ORF">PQR66_34595</name>
</gene>
<accession>A0ABW8ZZ49</accession>
<dbReference type="Pfam" id="PF00111">
    <property type="entry name" value="Fer2"/>
    <property type="match status" value="1"/>
</dbReference>
<dbReference type="Proteomes" id="UP001629249">
    <property type="component" value="Unassembled WGS sequence"/>
</dbReference>
<reference evidence="9 10" key="1">
    <citation type="journal article" date="2024" name="Chem. Sci.">
        <title>Discovery of megapolipeptins by genome mining of a Burkholderiales bacteria collection.</title>
        <authorList>
            <person name="Paulo B.S."/>
            <person name="Recchia M.J.J."/>
            <person name="Lee S."/>
            <person name="Fergusson C.H."/>
            <person name="Romanowski S.B."/>
            <person name="Hernandez A."/>
            <person name="Krull N."/>
            <person name="Liu D.Y."/>
            <person name="Cavanagh H."/>
            <person name="Bos A."/>
            <person name="Gray C.A."/>
            <person name="Murphy B.T."/>
            <person name="Linington R.G."/>
            <person name="Eustaquio A.S."/>
        </authorList>
    </citation>
    <scope>NUCLEOTIDE SEQUENCE [LARGE SCALE GENOMIC DNA]</scope>
    <source>
        <strain evidence="9 10">RL16-012-BIC-B</strain>
    </source>
</reference>
<protein>
    <submittedName>
        <fullName evidence="9">PDR/VanB family oxidoreductase</fullName>
    </submittedName>
</protein>
<keyword evidence="1" id="KW-0285">Flavoprotein</keyword>
<proteinExistence type="predicted"/>
<dbReference type="InterPro" id="IPR012675">
    <property type="entry name" value="Beta-grasp_dom_sf"/>
</dbReference>
<dbReference type="PANTHER" id="PTHR47354:SF1">
    <property type="entry name" value="CARNITINE MONOOXYGENASE REDUCTASE SUBUNIT"/>
    <property type="match status" value="1"/>
</dbReference>
<evidence type="ECO:0000313" key="10">
    <source>
        <dbReference type="Proteomes" id="UP001629249"/>
    </source>
</evidence>
<dbReference type="SUPFAM" id="SSF52343">
    <property type="entry name" value="Ferredoxin reductase-like, C-terminal NADP-linked domain"/>
    <property type="match status" value="1"/>
</dbReference>
<dbReference type="InterPro" id="IPR039261">
    <property type="entry name" value="FNR_nucleotide-bd"/>
</dbReference>
<evidence type="ECO:0000256" key="6">
    <source>
        <dbReference type="ARBA" id="ARBA00023014"/>
    </source>
</evidence>
<evidence type="ECO:0000259" key="8">
    <source>
        <dbReference type="PROSITE" id="PS51384"/>
    </source>
</evidence>
<dbReference type="Gene3D" id="2.40.30.10">
    <property type="entry name" value="Translation factors"/>
    <property type="match status" value="1"/>
</dbReference>
<dbReference type="PANTHER" id="PTHR47354">
    <property type="entry name" value="NADH OXIDOREDUCTASE HCR"/>
    <property type="match status" value="1"/>
</dbReference>
<evidence type="ECO:0000256" key="1">
    <source>
        <dbReference type="ARBA" id="ARBA00022630"/>
    </source>
</evidence>
<dbReference type="CDD" id="cd06185">
    <property type="entry name" value="PDR_like"/>
    <property type="match status" value="1"/>
</dbReference>
<dbReference type="RefSeq" id="WP_408334187.1">
    <property type="nucleotide sequence ID" value="NZ_JAQQFH010000042.1"/>
</dbReference>
<dbReference type="PRINTS" id="PR00409">
    <property type="entry name" value="PHDIOXRDTASE"/>
</dbReference>
<dbReference type="PROSITE" id="PS51384">
    <property type="entry name" value="FAD_FR"/>
    <property type="match status" value="1"/>
</dbReference>